<reference evidence="1" key="1">
    <citation type="submission" date="2021-04" db="EMBL/GenBank/DDBJ databases">
        <title>Isolation of p-tert-butylphenol degrading bacteria Sphingobium phenoxybenzoativorans Tas13 from active sludge.</title>
        <authorList>
            <person name="Li Y."/>
        </authorList>
    </citation>
    <scope>NUCLEOTIDE SEQUENCE</scope>
    <source>
        <strain evidence="1">Tas13</strain>
    </source>
</reference>
<dbReference type="AlphaFoldDB" id="A0A975K352"/>
<dbReference type="InterPro" id="IPR044925">
    <property type="entry name" value="His-Me_finger_sf"/>
</dbReference>
<gene>
    <name evidence="1" type="ORF">KFK14_12890</name>
</gene>
<keyword evidence="2" id="KW-1185">Reference proteome</keyword>
<dbReference type="EMBL" id="CP073910">
    <property type="protein sequence ID" value="QUT04043.1"/>
    <property type="molecule type" value="Genomic_DNA"/>
</dbReference>
<evidence type="ECO:0000313" key="1">
    <source>
        <dbReference type="EMBL" id="QUT04043.1"/>
    </source>
</evidence>
<evidence type="ECO:0000313" key="2">
    <source>
        <dbReference type="Proteomes" id="UP000681425"/>
    </source>
</evidence>
<accession>A0A975K352</accession>
<proteinExistence type="predicted"/>
<sequence>MIIRLSREGLYAREIADRLGLSQHTVQAYMQRRGLSARKHGSRPILDPDILRRLVEQDRMTQPDIAKLLGCSRSAVDRTCRRLGLKSARTGPRSGEDHHDWKGGRVLDKHGYVEIYAPLHPQAKKSTGRVGEHRLVMEVVLCRYLTSDEVVDHQDDHPRHNWPDNLHVYATNADHLRATLTGRLKATPRSSIPGAYGCSQKIDHCPGESETLALAPEPFRLALAEHIEIHRPTKEHAAQSRSSILRSGPIRPAFQYKSME</sequence>
<protein>
    <submittedName>
        <fullName evidence="1">Uncharacterized protein</fullName>
    </submittedName>
</protein>
<dbReference type="SUPFAM" id="SSF54060">
    <property type="entry name" value="His-Me finger endonucleases"/>
    <property type="match status" value="1"/>
</dbReference>
<dbReference type="Gene3D" id="1.10.10.10">
    <property type="entry name" value="Winged helix-like DNA-binding domain superfamily/Winged helix DNA-binding domain"/>
    <property type="match status" value="1"/>
</dbReference>
<dbReference type="KEGG" id="spph:KFK14_12890"/>
<dbReference type="Gene3D" id="1.10.10.60">
    <property type="entry name" value="Homeodomain-like"/>
    <property type="match status" value="1"/>
</dbReference>
<organism evidence="1 2">
    <name type="scientific">Sphingobium phenoxybenzoativorans</name>
    <dbReference type="NCBI Taxonomy" id="1592790"/>
    <lineage>
        <taxon>Bacteria</taxon>
        <taxon>Pseudomonadati</taxon>
        <taxon>Pseudomonadota</taxon>
        <taxon>Alphaproteobacteria</taxon>
        <taxon>Sphingomonadales</taxon>
        <taxon>Sphingomonadaceae</taxon>
        <taxon>Sphingobium</taxon>
    </lineage>
</organism>
<dbReference type="Gene3D" id="3.90.75.20">
    <property type="match status" value="1"/>
</dbReference>
<dbReference type="Proteomes" id="UP000681425">
    <property type="component" value="Chromosome"/>
</dbReference>
<name>A0A975K352_9SPHN</name>
<dbReference type="InterPro" id="IPR036388">
    <property type="entry name" value="WH-like_DNA-bd_sf"/>
</dbReference>